<evidence type="ECO:0000313" key="3">
    <source>
        <dbReference type="Proteomes" id="UP000076798"/>
    </source>
</evidence>
<dbReference type="EMBL" id="KV428026">
    <property type="protein sequence ID" value="KZT40991.1"/>
    <property type="molecule type" value="Genomic_DNA"/>
</dbReference>
<gene>
    <name evidence="2" type="ORF">SISSUDRAFT_1031566</name>
</gene>
<dbReference type="AlphaFoldDB" id="A0A166FTR1"/>
<feature type="compositionally biased region" description="Basic and acidic residues" evidence="1">
    <location>
        <begin position="106"/>
        <end position="132"/>
    </location>
</feature>
<protein>
    <submittedName>
        <fullName evidence="2">Uncharacterized protein</fullName>
    </submittedName>
</protein>
<reference evidence="2 3" key="1">
    <citation type="journal article" date="2016" name="Mol. Biol. Evol.">
        <title>Comparative Genomics of Early-Diverging Mushroom-Forming Fungi Provides Insights into the Origins of Lignocellulose Decay Capabilities.</title>
        <authorList>
            <person name="Nagy L.G."/>
            <person name="Riley R."/>
            <person name="Tritt A."/>
            <person name="Adam C."/>
            <person name="Daum C."/>
            <person name="Floudas D."/>
            <person name="Sun H."/>
            <person name="Yadav J.S."/>
            <person name="Pangilinan J."/>
            <person name="Larsson K.H."/>
            <person name="Matsuura K."/>
            <person name="Barry K."/>
            <person name="Labutti K."/>
            <person name="Kuo R."/>
            <person name="Ohm R.A."/>
            <person name="Bhattacharya S.S."/>
            <person name="Shirouzu T."/>
            <person name="Yoshinaga Y."/>
            <person name="Martin F.M."/>
            <person name="Grigoriev I.V."/>
            <person name="Hibbett D.S."/>
        </authorList>
    </citation>
    <scope>NUCLEOTIDE SEQUENCE [LARGE SCALE GENOMIC DNA]</scope>
    <source>
        <strain evidence="2 3">HHB10207 ss-3</strain>
    </source>
</reference>
<organism evidence="2 3">
    <name type="scientific">Sistotremastrum suecicum HHB10207 ss-3</name>
    <dbReference type="NCBI Taxonomy" id="1314776"/>
    <lineage>
        <taxon>Eukaryota</taxon>
        <taxon>Fungi</taxon>
        <taxon>Dikarya</taxon>
        <taxon>Basidiomycota</taxon>
        <taxon>Agaricomycotina</taxon>
        <taxon>Agaricomycetes</taxon>
        <taxon>Sistotremastrales</taxon>
        <taxon>Sistotremastraceae</taxon>
        <taxon>Sistotremastrum</taxon>
    </lineage>
</organism>
<evidence type="ECO:0000313" key="2">
    <source>
        <dbReference type="EMBL" id="KZT40991.1"/>
    </source>
</evidence>
<keyword evidence="3" id="KW-1185">Reference proteome</keyword>
<evidence type="ECO:0000256" key="1">
    <source>
        <dbReference type="SAM" id="MobiDB-lite"/>
    </source>
</evidence>
<feature type="region of interest" description="Disordered" evidence="1">
    <location>
        <begin position="81"/>
        <end position="132"/>
    </location>
</feature>
<dbReference type="Proteomes" id="UP000076798">
    <property type="component" value="Unassembled WGS sequence"/>
</dbReference>
<feature type="compositionally biased region" description="Basic and acidic residues" evidence="1">
    <location>
        <begin position="81"/>
        <end position="95"/>
    </location>
</feature>
<sequence>MSTQEKLQTRDEIPQWQYVFAIEESLRMPHTYRPQPYLEEGSYRARYKRKMAWERFGGDLARLRRRQRVETARCSRGKNKKIEIDGGEMGSREENGLSLYSPSCQEQKRRNESSRELDKNSTRGSDRNEERLGIGVDGTDLEIFADVWKGSEERSVDIDTADASIGRKSVSPGDRQNLVPMIEWITSLDLDLDQS</sequence>
<accession>A0A166FTR1</accession>
<proteinExistence type="predicted"/>
<name>A0A166FTR1_9AGAM</name>